<organism evidence="2 3">
    <name type="scientific">Saccharopolyspora taberi</name>
    <dbReference type="NCBI Taxonomy" id="60895"/>
    <lineage>
        <taxon>Bacteria</taxon>
        <taxon>Bacillati</taxon>
        <taxon>Actinomycetota</taxon>
        <taxon>Actinomycetes</taxon>
        <taxon>Pseudonocardiales</taxon>
        <taxon>Pseudonocardiaceae</taxon>
        <taxon>Saccharopolyspora</taxon>
    </lineage>
</organism>
<evidence type="ECO:0000313" key="2">
    <source>
        <dbReference type="EMBL" id="GAA2793560.1"/>
    </source>
</evidence>
<evidence type="ECO:0000313" key="3">
    <source>
        <dbReference type="Proteomes" id="UP001500979"/>
    </source>
</evidence>
<dbReference type="Pfam" id="PF00561">
    <property type="entry name" value="Abhydrolase_1"/>
    <property type="match status" value="1"/>
</dbReference>
<protein>
    <submittedName>
        <fullName evidence="2">Alpha/beta hydrolase</fullName>
    </submittedName>
</protein>
<keyword evidence="2" id="KW-0378">Hydrolase</keyword>
<dbReference type="EMBL" id="BAAAUX010000014">
    <property type="protein sequence ID" value="GAA2793560.1"/>
    <property type="molecule type" value="Genomic_DNA"/>
</dbReference>
<dbReference type="PANTHER" id="PTHR43433">
    <property type="entry name" value="HYDROLASE, ALPHA/BETA FOLD FAMILY PROTEIN"/>
    <property type="match status" value="1"/>
</dbReference>
<dbReference type="Gene3D" id="3.40.50.1820">
    <property type="entry name" value="alpha/beta hydrolase"/>
    <property type="match status" value="1"/>
</dbReference>
<sequence length="255" mass="26907">MPIARRDGFEIAYEVAGDGPPLVLHPGMYQVGDHWSRAGYTGSLTGSWTVITIDPLGLGASCAPHDPAAYALPRRAESVVAVLDDVGADRAAYWGYSLGALTGYAVAVHAPERLARLVAGGFDPIGGFRTAVDMVLEHFGLPADTDPYPLMEQAARADPVFAAVIEAADPAALRANFEAFLHEPGVHADLASAGVPMLMYAGTADPWHEPMRTFADRTGTPFFSLPGADHQNGWSRSADVLPLVLPFLTGSVSSP</sequence>
<dbReference type="RefSeq" id="WP_344680328.1">
    <property type="nucleotide sequence ID" value="NZ_BAAAUX010000014.1"/>
</dbReference>
<dbReference type="InterPro" id="IPR029058">
    <property type="entry name" value="AB_hydrolase_fold"/>
</dbReference>
<name>A0ABN3VDU8_9PSEU</name>
<dbReference type="SUPFAM" id="SSF53474">
    <property type="entry name" value="alpha/beta-Hydrolases"/>
    <property type="match status" value="1"/>
</dbReference>
<gene>
    <name evidence="2" type="ORF">GCM10010470_30540</name>
</gene>
<dbReference type="Proteomes" id="UP001500979">
    <property type="component" value="Unassembled WGS sequence"/>
</dbReference>
<dbReference type="PANTHER" id="PTHR43433:SF5">
    <property type="entry name" value="AB HYDROLASE-1 DOMAIN-CONTAINING PROTEIN"/>
    <property type="match status" value="1"/>
</dbReference>
<evidence type="ECO:0000259" key="1">
    <source>
        <dbReference type="Pfam" id="PF00561"/>
    </source>
</evidence>
<feature type="domain" description="AB hydrolase-1" evidence="1">
    <location>
        <begin position="20"/>
        <end position="119"/>
    </location>
</feature>
<accession>A0ABN3VDU8</accession>
<comment type="caution">
    <text evidence="2">The sequence shown here is derived from an EMBL/GenBank/DDBJ whole genome shotgun (WGS) entry which is preliminary data.</text>
</comment>
<proteinExistence type="predicted"/>
<dbReference type="InterPro" id="IPR000073">
    <property type="entry name" value="AB_hydrolase_1"/>
</dbReference>
<keyword evidence="3" id="KW-1185">Reference proteome</keyword>
<dbReference type="InterPro" id="IPR050471">
    <property type="entry name" value="AB_hydrolase"/>
</dbReference>
<reference evidence="2 3" key="1">
    <citation type="journal article" date="2019" name="Int. J. Syst. Evol. Microbiol.">
        <title>The Global Catalogue of Microorganisms (GCM) 10K type strain sequencing project: providing services to taxonomists for standard genome sequencing and annotation.</title>
        <authorList>
            <consortium name="The Broad Institute Genomics Platform"/>
            <consortium name="The Broad Institute Genome Sequencing Center for Infectious Disease"/>
            <person name="Wu L."/>
            <person name="Ma J."/>
        </authorList>
    </citation>
    <scope>NUCLEOTIDE SEQUENCE [LARGE SCALE GENOMIC DNA]</scope>
    <source>
        <strain evidence="2 3">JCM 9383</strain>
    </source>
</reference>
<dbReference type="GO" id="GO:0016787">
    <property type="term" value="F:hydrolase activity"/>
    <property type="evidence" value="ECO:0007669"/>
    <property type="project" value="UniProtKB-KW"/>
</dbReference>